<organism evidence="2 3">
    <name type="scientific">Ancylostoma duodenale</name>
    <dbReference type="NCBI Taxonomy" id="51022"/>
    <lineage>
        <taxon>Eukaryota</taxon>
        <taxon>Metazoa</taxon>
        <taxon>Ecdysozoa</taxon>
        <taxon>Nematoda</taxon>
        <taxon>Chromadorea</taxon>
        <taxon>Rhabditida</taxon>
        <taxon>Rhabditina</taxon>
        <taxon>Rhabditomorpha</taxon>
        <taxon>Strongyloidea</taxon>
        <taxon>Ancylostomatidae</taxon>
        <taxon>Ancylostomatinae</taxon>
        <taxon>Ancylostoma</taxon>
    </lineage>
</organism>
<keyword evidence="3" id="KW-1185">Reference proteome</keyword>
<reference evidence="2 3" key="1">
    <citation type="submission" date="2013-12" db="EMBL/GenBank/DDBJ databases">
        <title>Draft genome of the parsitic nematode Ancylostoma duodenale.</title>
        <authorList>
            <person name="Mitreva M."/>
        </authorList>
    </citation>
    <scope>NUCLEOTIDE SEQUENCE [LARGE SCALE GENOMIC DNA]</scope>
    <source>
        <strain evidence="2 3">Zhejiang</strain>
    </source>
</reference>
<dbReference type="EMBL" id="KN740062">
    <property type="protein sequence ID" value="KIH53929.1"/>
    <property type="molecule type" value="Genomic_DNA"/>
</dbReference>
<evidence type="ECO:0000256" key="1">
    <source>
        <dbReference type="SAM" id="MobiDB-lite"/>
    </source>
</evidence>
<feature type="compositionally biased region" description="Low complexity" evidence="1">
    <location>
        <begin position="20"/>
        <end position="32"/>
    </location>
</feature>
<proteinExistence type="predicted"/>
<evidence type="ECO:0000313" key="3">
    <source>
        <dbReference type="Proteomes" id="UP000054047"/>
    </source>
</evidence>
<name>A0A0C2G4V9_9BILA</name>
<dbReference type="OrthoDB" id="5869388at2759"/>
<evidence type="ECO:0000313" key="2">
    <source>
        <dbReference type="EMBL" id="KIH53929.1"/>
    </source>
</evidence>
<protein>
    <submittedName>
        <fullName evidence="2">Uncharacterized protein</fullName>
    </submittedName>
</protein>
<gene>
    <name evidence="2" type="ORF">ANCDUO_15927</name>
</gene>
<dbReference type="Proteomes" id="UP000054047">
    <property type="component" value="Unassembled WGS sequence"/>
</dbReference>
<feature type="compositionally biased region" description="Polar residues" evidence="1">
    <location>
        <begin position="1"/>
        <end position="12"/>
    </location>
</feature>
<sequence length="100" mass="10897">MPATRKSSSTARTAKAYSKPTATASVAPATVSHGPRSDKEELLGPNPQEIVEEEKRARSLVIAGIPEAEGDLERVSRTEAMAQGESYRGYDPQSFDRPWH</sequence>
<accession>A0A0C2G4V9</accession>
<feature type="region of interest" description="Disordered" evidence="1">
    <location>
        <begin position="78"/>
        <end position="100"/>
    </location>
</feature>
<dbReference type="AlphaFoldDB" id="A0A0C2G4V9"/>
<feature type="region of interest" description="Disordered" evidence="1">
    <location>
        <begin position="1"/>
        <end position="47"/>
    </location>
</feature>